<dbReference type="InParanoid" id="A0A1V8TIC3"/>
<protein>
    <recommendedName>
        <fullName evidence="3">Thioredoxin domain-containing protein</fullName>
    </recommendedName>
</protein>
<dbReference type="InterPro" id="IPR036249">
    <property type="entry name" value="Thioredoxin-like_sf"/>
</dbReference>
<evidence type="ECO:0000259" key="3">
    <source>
        <dbReference type="PROSITE" id="PS51352"/>
    </source>
</evidence>
<sequence length="214" mass="21773">MPSAVTPITSPAHLRTITSSNSYTIIDFYADWCGPCKVISPIFEQLAAQETKAGRLAFVKVDVDAQREVAGNYGISAMPTFLILKGSSVKETVRGANATALRTAVLSAAADAAKGPAKGGAGGATFTGAGRALGGEGVAAKPATGPAFTMPNVGAIASSPASYSQGSGLPQTVVRFVGLYLQTFFTFEPAATAETSPFRVQKPGGNGARVRTVG</sequence>
<dbReference type="STRING" id="1507870.A0A1V8TIC3"/>
<dbReference type="EMBL" id="NAJO01000007">
    <property type="protein sequence ID" value="OQO11129.1"/>
    <property type="molecule type" value="Genomic_DNA"/>
</dbReference>
<gene>
    <name evidence="4" type="ORF">B0A48_05384</name>
</gene>
<dbReference type="Gene3D" id="3.40.30.10">
    <property type="entry name" value="Glutaredoxin"/>
    <property type="match status" value="1"/>
</dbReference>
<dbReference type="CDD" id="cd02947">
    <property type="entry name" value="TRX_family"/>
    <property type="match status" value="1"/>
</dbReference>
<dbReference type="SUPFAM" id="SSF52833">
    <property type="entry name" value="Thioredoxin-like"/>
    <property type="match status" value="1"/>
</dbReference>
<accession>A0A1V8TIC3</accession>
<comment type="caution">
    <text evidence="4">The sequence shown here is derived from an EMBL/GenBank/DDBJ whole genome shotgun (WGS) entry which is preliminary data.</text>
</comment>
<dbReference type="Proteomes" id="UP000192596">
    <property type="component" value="Unassembled WGS sequence"/>
</dbReference>
<feature type="domain" description="Thioredoxin" evidence="3">
    <location>
        <begin position="1"/>
        <end position="110"/>
    </location>
</feature>
<keyword evidence="2" id="KW-1015">Disulfide bond</keyword>
<dbReference type="InterPro" id="IPR013766">
    <property type="entry name" value="Thioredoxin_domain"/>
</dbReference>
<organism evidence="4 5">
    <name type="scientific">Cryoendolithus antarcticus</name>
    <dbReference type="NCBI Taxonomy" id="1507870"/>
    <lineage>
        <taxon>Eukaryota</taxon>
        <taxon>Fungi</taxon>
        <taxon>Dikarya</taxon>
        <taxon>Ascomycota</taxon>
        <taxon>Pezizomycotina</taxon>
        <taxon>Dothideomycetes</taxon>
        <taxon>Dothideomycetidae</taxon>
        <taxon>Cladosporiales</taxon>
        <taxon>Cladosporiaceae</taxon>
        <taxon>Cryoendolithus</taxon>
    </lineage>
</organism>
<evidence type="ECO:0000313" key="4">
    <source>
        <dbReference type="EMBL" id="OQO11129.1"/>
    </source>
</evidence>
<keyword evidence="5" id="KW-1185">Reference proteome</keyword>
<dbReference type="PROSITE" id="PS51352">
    <property type="entry name" value="THIOREDOXIN_2"/>
    <property type="match status" value="1"/>
</dbReference>
<evidence type="ECO:0000256" key="1">
    <source>
        <dbReference type="ARBA" id="ARBA00008987"/>
    </source>
</evidence>
<evidence type="ECO:0000256" key="2">
    <source>
        <dbReference type="ARBA" id="ARBA00023157"/>
    </source>
</evidence>
<comment type="similarity">
    <text evidence="1">Belongs to the thioredoxin family.</text>
</comment>
<dbReference type="InterPro" id="IPR017937">
    <property type="entry name" value="Thioredoxin_CS"/>
</dbReference>
<dbReference type="AlphaFoldDB" id="A0A1V8TIC3"/>
<reference evidence="5" key="1">
    <citation type="submission" date="2017-03" db="EMBL/GenBank/DDBJ databases">
        <title>Genomes of endolithic fungi from Antarctica.</title>
        <authorList>
            <person name="Coleine C."/>
            <person name="Masonjones S."/>
            <person name="Stajich J.E."/>
        </authorList>
    </citation>
    <scope>NUCLEOTIDE SEQUENCE [LARGE SCALE GENOMIC DNA]</scope>
    <source>
        <strain evidence="5">CCFEE 5527</strain>
    </source>
</reference>
<dbReference type="PANTHER" id="PTHR46115">
    <property type="entry name" value="THIOREDOXIN-LIKE PROTEIN 1"/>
    <property type="match status" value="1"/>
</dbReference>
<dbReference type="OrthoDB" id="19690at2759"/>
<dbReference type="PRINTS" id="PR00421">
    <property type="entry name" value="THIOREDOXIN"/>
</dbReference>
<name>A0A1V8TIC3_9PEZI</name>
<dbReference type="Pfam" id="PF00085">
    <property type="entry name" value="Thioredoxin"/>
    <property type="match status" value="1"/>
</dbReference>
<evidence type="ECO:0000313" key="5">
    <source>
        <dbReference type="Proteomes" id="UP000192596"/>
    </source>
</evidence>
<dbReference type="PROSITE" id="PS00194">
    <property type="entry name" value="THIOREDOXIN_1"/>
    <property type="match status" value="1"/>
</dbReference>
<proteinExistence type="inferred from homology"/>